<dbReference type="CDD" id="cd00311">
    <property type="entry name" value="TIM"/>
    <property type="match status" value="1"/>
</dbReference>
<dbReference type="PROSITE" id="PS51440">
    <property type="entry name" value="TIM_2"/>
    <property type="match status" value="1"/>
</dbReference>
<dbReference type="EMBL" id="VHHP01000009">
    <property type="protein sequence ID" value="TPR53265.1"/>
    <property type="molecule type" value="Genomic_DNA"/>
</dbReference>
<dbReference type="EC" id="5.3.1.1" evidence="3"/>
<reference evidence="4" key="1">
    <citation type="submission" date="2019-06" db="EMBL/GenBank/DDBJ databases">
        <title>Mycoplasma neophronis type strain whole genome sequence.</title>
        <authorList>
            <person name="Spergser J."/>
        </authorList>
    </citation>
    <scope>NUCLEOTIDE SEQUENCE [LARGE SCALE GENOMIC DNA]</scope>
    <source>
        <strain evidence="4">DSM 24097</strain>
    </source>
</reference>
<dbReference type="Pfam" id="PF00121">
    <property type="entry name" value="TIM"/>
    <property type="match status" value="1"/>
</dbReference>
<dbReference type="InterPro" id="IPR000652">
    <property type="entry name" value="Triosephosphate_isomerase"/>
</dbReference>
<protein>
    <recommendedName>
        <fullName evidence="3">Triosephosphate isomerase</fullName>
        <ecNumber evidence="3">5.3.1.1</ecNumber>
    </recommendedName>
</protein>
<dbReference type="GO" id="GO:0016853">
    <property type="term" value="F:isomerase activity"/>
    <property type="evidence" value="ECO:0007669"/>
    <property type="project" value="UniProtKB-KW"/>
</dbReference>
<dbReference type="RefSeq" id="WP_140915033.1">
    <property type="nucleotide sequence ID" value="NZ_VHHP01000009.1"/>
</dbReference>
<sequence length="243" mass="27559">MKYLIGNLKMNLTCLESMEYIKKLQNAIAAKKYQNVKFGAAFSHDAISLSYTNLDRNFLFGAQNIFHEEKGAYTGEISIRSAIELGLDFILIGHSERRKLFNETDELINAKIKKIEKTKIFPILCVGENQEEFENNKMEEVLTRQIQSALKDIDILGRLIISYEPVYCIGNGIIPKHEHVQHAVDLIRKLTNNKVPVLYGGSVCDKNIDTLLEVKNVDGFLVGGAALDPEKFVEMGEHLERKK</sequence>
<accession>A0ABY2YZ78</accession>
<comment type="similarity">
    <text evidence="1 3">Belongs to the triosephosphate isomerase family.</text>
</comment>
<evidence type="ECO:0000313" key="4">
    <source>
        <dbReference type="EMBL" id="TPR53265.1"/>
    </source>
</evidence>
<dbReference type="InterPro" id="IPR035990">
    <property type="entry name" value="TIM_sf"/>
</dbReference>
<proteinExistence type="inferred from homology"/>
<keyword evidence="3" id="KW-0324">Glycolysis</keyword>
<organism evidence="4 5">
    <name type="scientific">Metamycoplasma neophronis</name>
    <dbReference type="NCBI Taxonomy" id="872983"/>
    <lineage>
        <taxon>Bacteria</taxon>
        <taxon>Bacillati</taxon>
        <taxon>Mycoplasmatota</taxon>
        <taxon>Mycoplasmoidales</taxon>
        <taxon>Metamycoplasmataceae</taxon>
        <taxon>Metamycoplasma</taxon>
    </lineage>
</organism>
<dbReference type="PANTHER" id="PTHR21139">
    <property type="entry name" value="TRIOSEPHOSPHATE ISOMERASE"/>
    <property type="match status" value="1"/>
</dbReference>
<dbReference type="Gene3D" id="3.20.20.70">
    <property type="entry name" value="Aldolase class I"/>
    <property type="match status" value="1"/>
</dbReference>
<comment type="catalytic activity">
    <reaction evidence="3">
        <text>D-glyceraldehyde 3-phosphate = dihydroxyacetone phosphate</text>
        <dbReference type="Rhea" id="RHEA:18585"/>
        <dbReference type="ChEBI" id="CHEBI:57642"/>
        <dbReference type="ChEBI" id="CHEBI:59776"/>
        <dbReference type="EC" id="5.3.1.1"/>
    </reaction>
</comment>
<name>A0ABY2YZ78_9BACT</name>
<dbReference type="InterPro" id="IPR013785">
    <property type="entry name" value="Aldolase_TIM"/>
</dbReference>
<dbReference type="SUPFAM" id="SSF51351">
    <property type="entry name" value="Triosephosphate isomerase (TIM)"/>
    <property type="match status" value="1"/>
</dbReference>
<keyword evidence="2 3" id="KW-0413">Isomerase</keyword>
<comment type="pathway">
    <text evidence="3">Carbohydrate degradation; glycolysis; D-glyceraldehyde 3-phosphate from glycerone phosphate: step 1/1.</text>
</comment>
<keyword evidence="3" id="KW-0312">Gluconeogenesis</keyword>
<dbReference type="PANTHER" id="PTHR21139:SF42">
    <property type="entry name" value="TRIOSEPHOSPHATE ISOMERASE"/>
    <property type="match status" value="1"/>
</dbReference>
<evidence type="ECO:0000256" key="2">
    <source>
        <dbReference type="ARBA" id="ARBA00023235"/>
    </source>
</evidence>
<comment type="pathway">
    <text evidence="3">Carbohydrate biosynthesis; gluconeogenesis.</text>
</comment>
<evidence type="ECO:0000313" key="5">
    <source>
        <dbReference type="Proteomes" id="UP000316851"/>
    </source>
</evidence>
<evidence type="ECO:0000256" key="1">
    <source>
        <dbReference type="ARBA" id="ARBA00007422"/>
    </source>
</evidence>
<dbReference type="Proteomes" id="UP000316851">
    <property type="component" value="Unassembled WGS sequence"/>
</dbReference>
<evidence type="ECO:0000256" key="3">
    <source>
        <dbReference type="RuleBase" id="RU363013"/>
    </source>
</evidence>
<gene>
    <name evidence="4" type="ORF">FJR74_02880</name>
</gene>
<keyword evidence="5" id="KW-1185">Reference proteome</keyword>
<comment type="caution">
    <text evidence="4">The sequence shown here is derived from an EMBL/GenBank/DDBJ whole genome shotgun (WGS) entry which is preliminary data.</text>
</comment>
<comment type="subunit">
    <text evidence="3">Homodimer.</text>
</comment>
<keyword evidence="3" id="KW-0963">Cytoplasm</keyword>
<comment type="subcellular location">
    <subcellularLocation>
        <location evidence="3">Cytoplasm</location>
    </subcellularLocation>
</comment>